<dbReference type="InterPro" id="IPR050832">
    <property type="entry name" value="Bact_Acetyltransf"/>
</dbReference>
<dbReference type="Gene3D" id="3.40.630.30">
    <property type="match status" value="1"/>
</dbReference>
<dbReference type="SUPFAM" id="SSF55729">
    <property type="entry name" value="Acyl-CoA N-acyltransferases (Nat)"/>
    <property type="match status" value="1"/>
</dbReference>
<dbReference type="PROSITE" id="PS51186">
    <property type="entry name" value="GNAT"/>
    <property type="match status" value="1"/>
</dbReference>
<gene>
    <name evidence="4" type="ORF">GCM10009727_05240</name>
</gene>
<keyword evidence="1" id="KW-0808">Transferase</keyword>
<reference evidence="5" key="1">
    <citation type="journal article" date="2019" name="Int. J. Syst. Evol. Microbiol.">
        <title>The Global Catalogue of Microorganisms (GCM) 10K type strain sequencing project: providing services to taxonomists for standard genome sequencing and annotation.</title>
        <authorList>
            <consortium name="The Broad Institute Genomics Platform"/>
            <consortium name="The Broad Institute Genome Sequencing Center for Infectious Disease"/>
            <person name="Wu L."/>
            <person name="Ma J."/>
        </authorList>
    </citation>
    <scope>NUCLEOTIDE SEQUENCE [LARGE SCALE GENOMIC DNA]</scope>
    <source>
        <strain evidence="5">JCM 13850</strain>
    </source>
</reference>
<comment type="caution">
    <text evidence="4">The sequence shown here is derived from an EMBL/GenBank/DDBJ whole genome shotgun (WGS) entry which is preliminary data.</text>
</comment>
<dbReference type="InterPro" id="IPR000182">
    <property type="entry name" value="GNAT_dom"/>
</dbReference>
<evidence type="ECO:0000313" key="4">
    <source>
        <dbReference type="EMBL" id="GAA2120471.1"/>
    </source>
</evidence>
<evidence type="ECO:0000313" key="5">
    <source>
        <dbReference type="Proteomes" id="UP001501020"/>
    </source>
</evidence>
<dbReference type="Proteomes" id="UP001501020">
    <property type="component" value="Unassembled WGS sequence"/>
</dbReference>
<dbReference type="EMBL" id="BAAAMR010000002">
    <property type="protein sequence ID" value="GAA2120471.1"/>
    <property type="molecule type" value="Genomic_DNA"/>
</dbReference>
<name>A0ABP5JNG5_9ACTN</name>
<keyword evidence="5" id="KW-1185">Reference proteome</keyword>
<dbReference type="RefSeq" id="WP_344260936.1">
    <property type="nucleotide sequence ID" value="NZ_BAAAMR010000002.1"/>
</dbReference>
<dbReference type="PANTHER" id="PTHR43877">
    <property type="entry name" value="AMINOALKYLPHOSPHONATE N-ACETYLTRANSFERASE-RELATED-RELATED"/>
    <property type="match status" value="1"/>
</dbReference>
<accession>A0ABP5JNG5</accession>
<dbReference type="CDD" id="cd04301">
    <property type="entry name" value="NAT_SF"/>
    <property type="match status" value="1"/>
</dbReference>
<organism evidence="4 5">
    <name type="scientific">Actinomadura napierensis</name>
    <dbReference type="NCBI Taxonomy" id="267854"/>
    <lineage>
        <taxon>Bacteria</taxon>
        <taxon>Bacillati</taxon>
        <taxon>Actinomycetota</taxon>
        <taxon>Actinomycetes</taxon>
        <taxon>Streptosporangiales</taxon>
        <taxon>Thermomonosporaceae</taxon>
        <taxon>Actinomadura</taxon>
    </lineage>
</organism>
<feature type="domain" description="N-acetyltransferase" evidence="3">
    <location>
        <begin position="18"/>
        <end position="167"/>
    </location>
</feature>
<dbReference type="InterPro" id="IPR016181">
    <property type="entry name" value="Acyl_CoA_acyltransferase"/>
</dbReference>
<evidence type="ECO:0000259" key="3">
    <source>
        <dbReference type="PROSITE" id="PS51186"/>
    </source>
</evidence>
<dbReference type="Pfam" id="PF00583">
    <property type="entry name" value="Acetyltransf_1"/>
    <property type="match status" value="1"/>
</dbReference>
<proteinExistence type="predicted"/>
<evidence type="ECO:0000256" key="2">
    <source>
        <dbReference type="ARBA" id="ARBA00023315"/>
    </source>
</evidence>
<keyword evidence="2" id="KW-0012">Acyltransferase</keyword>
<protein>
    <recommendedName>
        <fullName evidence="3">N-acetyltransferase domain-containing protein</fullName>
    </recommendedName>
</protein>
<sequence length="308" mass="33564">MMKAADGARAWPRRVRVTRVEPAREDPDGPRVRAWHAVVAASMVEDSPATEAPAPDRLLDCLTTGASVVWTAAIGDRTVGLALLRPPSTGTVTTGRAQVHVHPAHRLRGVGGRLVTALAAEARARGLHGLIAAVPVAGAGDAFCLRHGMTRVRTLHHLLLSLRDMHPGWLDEMVAAEYPGYRLAETARPAPHGREHAVVGDVLLTITARHDREVVGCTEVVVPQGSGPRATQFDRPPAGGHHAMGLDLWAKAAMLRLLYDRYPHITQVATNVPGHQTTLLAVNRQLGFRLHHRTHEYRLDLTHNQRNR</sequence>
<evidence type="ECO:0000256" key="1">
    <source>
        <dbReference type="ARBA" id="ARBA00022679"/>
    </source>
</evidence>